<evidence type="ECO:0000313" key="4">
    <source>
        <dbReference type="EMBL" id="KAK9933582.1"/>
    </source>
</evidence>
<evidence type="ECO:0000256" key="1">
    <source>
        <dbReference type="SAM" id="Coils"/>
    </source>
</evidence>
<evidence type="ECO:0000313" key="5">
    <source>
        <dbReference type="Proteomes" id="UP001457282"/>
    </source>
</evidence>
<feature type="coiled-coil region" evidence="1">
    <location>
        <begin position="51"/>
        <end position="113"/>
    </location>
</feature>
<proteinExistence type="predicted"/>
<sequence length="362" mass="39922">MLAKESGSSHFDLPEEVLQVLPPDPFEQLDVARKITSIALATRVSGLESESSALRAKLAEKDQLIADLQAQVESLDASLSETADKLALADQEKEGLLKEKNLLSNTVRKLNRDVSKLEVFRKTLMRSLQEEDENSTEASQVAAKPNIQVEESLSSQSQTGAAVVHMLNHLEFDIFLTFCKHDAALPPSRTSSIQSQCSETGSTYYSEDRDTNASRPPRISPGLLLASQTSTPRLTPPASPPSYSASTSPTRTSKPVSPRRHSMSFATSRGMFDDRTSLPSSHQGSMSGSEYGRTRVDGKEFFRQVRSRLSYEQFGAFLANVKELNAHKQTKEVTLQKADEIFGPDNKDLYAIFEGLISRNVH</sequence>
<dbReference type="AlphaFoldDB" id="A0AAW1XA85"/>
<dbReference type="InterPro" id="IPR058935">
    <property type="entry name" value="At4g15545-like_C"/>
</dbReference>
<dbReference type="PANTHER" id="PTHR47383:SF3">
    <property type="entry name" value="WAT1-RELATED PROTEIN"/>
    <property type="match status" value="1"/>
</dbReference>
<name>A0AAW1XA85_RUBAR</name>
<feature type="compositionally biased region" description="Low complexity" evidence="2">
    <location>
        <begin position="241"/>
        <end position="253"/>
    </location>
</feature>
<protein>
    <recommendedName>
        <fullName evidence="3">At4g15545-like C-terminal domain-containing protein</fullName>
    </recommendedName>
</protein>
<feature type="region of interest" description="Disordered" evidence="2">
    <location>
        <begin position="186"/>
        <end position="292"/>
    </location>
</feature>
<dbReference type="Proteomes" id="UP001457282">
    <property type="component" value="Unassembled WGS sequence"/>
</dbReference>
<dbReference type="EMBL" id="JBEDUW010000004">
    <property type="protein sequence ID" value="KAK9933582.1"/>
    <property type="molecule type" value="Genomic_DNA"/>
</dbReference>
<evidence type="ECO:0000256" key="2">
    <source>
        <dbReference type="SAM" id="MobiDB-lite"/>
    </source>
</evidence>
<accession>A0AAW1XA85</accession>
<feature type="domain" description="At4g15545-like C-terminal" evidence="3">
    <location>
        <begin position="295"/>
        <end position="360"/>
    </location>
</feature>
<gene>
    <name evidence="4" type="ORF">M0R45_020775</name>
</gene>
<dbReference type="Pfam" id="PF25972">
    <property type="entry name" value="At4g15545_C"/>
    <property type="match status" value="1"/>
</dbReference>
<evidence type="ECO:0000259" key="3">
    <source>
        <dbReference type="Pfam" id="PF25972"/>
    </source>
</evidence>
<dbReference type="PANTHER" id="PTHR47383">
    <property type="entry name" value="OS03G0659800 PROTEIN"/>
    <property type="match status" value="1"/>
</dbReference>
<organism evidence="4 5">
    <name type="scientific">Rubus argutus</name>
    <name type="common">Southern blackberry</name>
    <dbReference type="NCBI Taxonomy" id="59490"/>
    <lineage>
        <taxon>Eukaryota</taxon>
        <taxon>Viridiplantae</taxon>
        <taxon>Streptophyta</taxon>
        <taxon>Embryophyta</taxon>
        <taxon>Tracheophyta</taxon>
        <taxon>Spermatophyta</taxon>
        <taxon>Magnoliopsida</taxon>
        <taxon>eudicotyledons</taxon>
        <taxon>Gunneridae</taxon>
        <taxon>Pentapetalae</taxon>
        <taxon>rosids</taxon>
        <taxon>fabids</taxon>
        <taxon>Rosales</taxon>
        <taxon>Rosaceae</taxon>
        <taxon>Rosoideae</taxon>
        <taxon>Rosoideae incertae sedis</taxon>
        <taxon>Rubus</taxon>
    </lineage>
</organism>
<keyword evidence="1" id="KW-0175">Coiled coil</keyword>
<reference evidence="4 5" key="1">
    <citation type="journal article" date="2023" name="G3 (Bethesda)">
        <title>A chromosome-length genome assembly and annotation of blackberry (Rubus argutus, cv. 'Hillquist').</title>
        <authorList>
            <person name="Bruna T."/>
            <person name="Aryal R."/>
            <person name="Dudchenko O."/>
            <person name="Sargent D.J."/>
            <person name="Mead D."/>
            <person name="Buti M."/>
            <person name="Cavallini A."/>
            <person name="Hytonen T."/>
            <person name="Andres J."/>
            <person name="Pham M."/>
            <person name="Weisz D."/>
            <person name="Mascagni F."/>
            <person name="Usai G."/>
            <person name="Natali L."/>
            <person name="Bassil N."/>
            <person name="Fernandez G.E."/>
            <person name="Lomsadze A."/>
            <person name="Armour M."/>
            <person name="Olukolu B."/>
            <person name="Poorten T."/>
            <person name="Britton C."/>
            <person name="Davik J."/>
            <person name="Ashrafi H."/>
            <person name="Aiden E.L."/>
            <person name="Borodovsky M."/>
            <person name="Worthington M."/>
        </authorList>
    </citation>
    <scope>NUCLEOTIDE SEQUENCE [LARGE SCALE GENOMIC DNA]</scope>
    <source>
        <strain evidence="4">PI 553951</strain>
    </source>
</reference>
<feature type="compositionally biased region" description="Polar residues" evidence="2">
    <location>
        <begin position="188"/>
        <end position="205"/>
    </location>
</feature>
<dbReference type="InterPro" id="IPR058936">
    <property type="entry name" value="At4g15545-like"/>
</dbReference>
<comment type="caution">
    <text evidence="4">The sequence shown here is derived from an EMBL/GenBank/DDBJ whole genome shotgun (WGS) entry which is preliminary data.</text>
</comment>
<feature type="compositionally biased region" description="Polar residues" evidence="2">
    <location>
        <begin position="277"/>
        <end position="288"/>
    </location>
</feature>
<keyword evidence="5" id="KW-1185">Reference proteome</keyword>